<evidence type="ECO:0000313" key="1">
    <source>
        <dbReference type="EMBL" id="KAH7986944.1"/>
    </source>
</evidence>
<proteinExistence type="predicted"/>
<evidence type="ECO:0000313" key="2">
    <source>
        <dbReference type="Proteomes" id="UP000821837"/>
    </source>
</evidence>
<comment type="caution">
    <text evidence="1">The sequence shown here is derived from an EMBL/GenBank/DDBJ whole genome shotgun (WGS) entry which is preliminary data.</text>
</comment>
<dbReference type="AlphaFoldDB" id="A0A9D4YS04"/>
<dbReference type="EMBL" id="JABSTV010000216">
    <property type="protein sequence ID" value="KAH7986944.1"/>
    <property type="molecule type" value="Genomic_DNA"/>
</dbReference>
<accession>A0A9D4YS04</accession>
<keyword evidence="2" id="KW-1185">Reference proteome</keyword>
<sequence>MGAVRDLNVPTATTDPHGPYFDGARLVHSYVEMQAHTRRIYYRPMTVGAPGLGLRQQGRNLLFVPYGVLGSARGVRVS</sequence>
<name>A0A9D4YS04_RHISA</name>
<gene>
    <name evidence="1" type="ORF">HPB52_024632</name>
</gene>
<reference evidence="1" key="1">
    <citation type="journal article" date="2020" name="Cell">
        <title>Large-Scale Comparative Analyses of Tick Genomes Elucidate Their Genetic Diversity and Vector Capacities.</title>
        <authorList>
            <consortium name="Tick Genome and Microbiome Consortium (TIGMIC)"/>
            <person name="Jia N."/>
            <person name="Wang J."/>
            <person name="Shi W."/>
            <person name="Du L."/>
            <person name="Sun Y."/>
            <person name="Zhan W."/>
            <person name="Jiang J.F."/>
            <person name="Wang Q."/>
            <person name="Zhang B."/>
            <person name="Ji P."/>
            <person name="Bell-Sakyi L."/>
            <person name="Cui X.M."/>
            <person name="Yuan T.T."/>
            <person name="Jiang B.G."/>
            <person name="Yang W.F."/>
            <person name="Lam T.T."/>
            <person name="Chang Q.C."/>
            <person name="Ding S.J."/>
            <person name="Wang X.J."/>
            <person name="Zhu J.G."/>
            <person name="Ruan X.D."/>
            <person name="Zhao L."/>
            <person name="Wei J.T."/>
            <person name="Ye R.Z."/>
            <person name="Que T.C."/>
            <person name="Du C.H."/>
            <person name="Zhou Y.H."/>
            <person name="Cheng J.X."/>
            <person name="Dai P.F."/>
            <person name="Guo W.B."/>
            <person name="Han X.H."/>
            <person name="Huang E.J."/>
            <person name="Li L.F."/>
            <person name="Wei W."/>
            <person name="Gao Y.C."/>
            <person name="Liu J.Z."/>
            <person name="Shao H.Z."/>
            <person name="Wang X."/>
            <person name="Wang C.C."/>
            <person name="Yang T.C."/>
            <person name="Huo Q.B."/>
            <person name="Li W."/>
            <person name="Chen H.Y."/>
            <person name="Chen S.E."/>
            <person name="Zhou L.G."/>
            <person name="Ni X.B."/>
            <person name="Tian J.H."/>
            <person name="Sheng Y."/>
            <person name="Liu T."/>
            <person name="Pan Y.S."/>
            <person name="Xia L.Y."/>
            <person name="Li J."/>
            <person name="Zhao F."/>
            <person name="Cao W.C."/>
        </authorList>
    </citation>
    <scope>NUCLEOTIDE SEQUENCE</scope>
    <source>
        <strain evidence="1">Rsan-2018</strain>
    </source>
</reference>
<dbReference type="VEuPathDB" id="VectorBase:RSAN_051175"/>
<dbReference type="Proteomes" id="UP000821837">
    <property type="component" value="Unassembled WGS sequence"/>
</dbReference>
<protein>
    <submittedName>
        <fullName evidence="1">Uncharacterized protein</fullName>
    </submittedName>
</protein>
<organism evidence="1 2">
    <name type="scientific">Rhipicephalus sanguineus</name>
    <name type="common">Brown dog tick</name>
    <name type="synonym">Ixodes sanguineus</name>
    <dbReference type="NCBI Taxonomy" id="34632"/>
    <lineage>
        <taxon>Eukaryota</taxon>
        <taxon>Metazoa</taxon>
        <taxon>Ecdysozoa</taxon>
        <taxon>Arthropoda</taxon>
        <taxon>Chelicerata</taxon>
        <taxon>Arachnida</taxon>
        <taxon>Acari</taxon>
        <taxon>Parasitiformes</taxon>
        <taxon>Ixodida</taxon>
        <taxon>Ixodoidea</taxon>
        <taxon>Ixodidae</taxon>
        <taxon>Rhipicephalinae</taxon>
        <taxon>Rhipicephalus</taxon>
        <taxon>Rhipicephalus</taxon>
    </lineage>
</organism>
<reference evidence="1" key="2">
    <citation type="submission" date="2021-09" db="EMBL/GenBank/DDBJ databases">
        <authorList>
            <person name="Jia N."/>
            <person name="Wang J."/>
            <person name="Shi W."/>
            <person name="Du L."/>
            <person name="Sun Y."/>
            <person name="Zhan W."/>
            <person name="Jiang J."/>
            <person name="Wang Q."/>
            <person name="Zhang B."/>
            <person name="Ji P."/>
            <person name="Sakyi L.B."/>
            <person name="Cui X."/>
            <person name="Yuan T."/>
            <person name="Jiang B."/>
            <person name="Yang W."/>
            <person name="Lam T.T.-Y."/>
            <person name="Chang Q."/>
            <person name="Ding S."/>
            <person name="Wang X."/>
            <person name="Zhu J."/>
            <person name="Ruan X."/>
            <person name="Zhao L."/>
            <person name="Wei J."/>
            <person name="Que T."/>
            <person name="Du C."/>
            <person name="Cheng J."/>
            <person name="Dai P."/>
            <person name="Han X."/>
            <person name="Huang E."/>
            <person name="Gao Y."/>
            <person name="Liu J."/>
            <person name="Shao H."/>
            <person name="Ye R."/>
            <person name="Li L."/>
            <person name="Wei W."/>
            <person name="Wang X."/>
            <person name="Wang C."/>
            <person name="Huo Q."/>
            <person name="Li W."/>
            <person name="Guo W."/>
            <person name="Chen H."/>
            <person name="Chen S."/>
            <person name="Zhou L."/>
            <person name="Zhou L."/>
            <person name="Ni X."/>
            <person name="Tian J."/>
            <person name="Zhou Y."/>
            <person name="Sheng Y."/>
            <person name="Liu T."/>
            <person name="Pan Y."/>
            <person name="Xia L."/>
            <person name="Li J."/>
            <person name="Zhao F."/>
            <person name="Cao W."/>
        </authorList>
    </citation>
    <scope>NUCLEOTIDE SEQUENCE</scope>
    <source>
        <strain evidence="1">Rsan-2018</strain>
        <tissue evidence="1">Larvae</tissue>
    </source>
</reference>